<dbReference type="OrthoDB" id="2565260at2759"/>
<feature type="compositionally biased region" description="Acidic residues" evidence="1">
    <location>
        <begin position="676"/>
        <end position="698"/>
    </location>
</feature>
<feature type="compositionally biased region" description="Basic and acidic residues" evidence="1">
    <location>
        <begin position="517"/>
        <end position="530"/>
    </location>
</feature>
<feature type="compositionally biased region" description="Basic and acidic residues" evidence="1">
    <location>
        <begin position="324"/>
        <end position="339"/>
    </location>
</feature>
<feature type="compositionally biased region" description="Basic and acidic residues" evidence="1">
    <location>
        <begin position="662"/>
        <end position="675"/>
    </location>
</feature>
<reference evidence="2 3" key="1">
    <citation type="submission" date="2013-07" db="EMBL/GenBank/DDBJ databases">
        <title>The Genome Sequence of Cryptococcus heveanensis BCC8398.</title>
        <authorList>
            <consortium name="The Broad Institute Genome Sequencing Platform"/>
            <person name="Cuomo C."/>
            <person name="Litvintseva A."/>
            <person name="Chen Y."/>
            <person name="Heitman J."/>
            <person name="Sun S."/>
            <person name="Springer D."/>
            <person name="Dromer F."/>
            <person name="Young S.K."/>
            <person name="Zeng Q."/>
            <person name="Gargeya S."/>
            <person name="Fitzgerald M."/>
            <person name="Abouelleil A."/>
            <person name="Alvarado L."/>
            <person name="Berlin A.M."/>
            <person name="Chapman S.B."/>
            <person name="Dewar J."/>
            <person name="Goldberg J."/>
            <person name="Griggs A."/>
            <person name="Gujja S."/>
            <person name="Hansen M."/>
            <person name="Howarth C."/>
            <person name="Imamovic A."/>
            <person name="Larimer J."/>
            <person name="McCowan C."/>
            <person name="Murphy C."/>
            <person name="Pearson M."/>
            <person name="Priest M."/>
            <person name="Roberts A."/>
            <person name="Saif S."/>
            <person name="Shea T."/>
            <person name="Sykes S."/>
            <person name="Wortman J."/>
            <person name="Nusbaum C."/>
            <person name="Birren B."/>
        </authorList>
    </citation>
    <scope>NUCLEOTIDE SEQUENCE [LARGE SCALE GENOMIC DNA]</scope>
    <source>
        <strain evidence="2 3">BCC8398</strain>
    </source>
</reference>
<dbReference type="Proteomes" id="UP000092666">
    <property type="component" value="Unassembled WGS sequence"/>
</dbReference>
<feature type="compositionally biased region" description="Acidic residues" evidence="1">
    <location>
        <begin position="503"/>
        <end position="513"/>
    </location>
</feature>
<feature type="compositionally biased region" description="Acidic residues" evidence="1">
    <location>
        <begin position="383"/>
        <end position="408"/>
    </location>
</feature>
<feature type="region of interest" description="Disordered" evidence="1">
    <location>
        <begin position="104"/>
        <end position="195"/>
    </location>
</feature>
<evidence type="ECO:0000256" key="1">
    <source>
        <dbReference type="SAM" id="MobiDB-lite"/>
    </source>
</evidence>
<protein>
    <submittedName>
        <fullName evidence="2">Uncharacterized protein</fullName>
    </submittedName>
</protein>
<feature type="compositionally biased region" description="Polar residues" evidence="1">
    <location>
        <begin position="641"/>
        <end position="650"/>
    </location>
</feature>
<sequence length="756" mass="83870">MSHSHSGHKVDKKLIVAAISKLLDRTPHRHFDAPAISLNAITDYLRIPSSSIDPYDLEALVRPLAVAGTLFDGPTVPRVKYVRRGLRREYWIVFESGGGGGGGKNFYHHHNHHHDPFQTHVEGPRTRADRDVDLRGRAEAERKGRKAAHRSTSISDLPRPPSRASRTSTDTGLSRREQPSYGIDEGTNDQSGSVRFPVPFPVPAVLAASAQPAAKTLNLIPNLPGGADYSAGQSHHFREKEKKGFLQSIGIGKTSKSRQRYEYQSPDGSESGSENSSSGREDYHRSTRTRSDRAAPSGQSAGAGDQRTVETKVPVDPLAVARRKKEDRARKAFEAHLLWDNRNTTTRRPADGDSQPQTSDNWNRAPLRRPTRKETIQGPGGEDSWEIIDSYENDDEVGEEAGESDGEDPSSNATGKKTVDKEGVRKEAGMDKIKPVFQNHQTLSPAHEGEKMAEKRGSGDNALSRKKEVVRVDTEGIRDSRGEANDEIHDDGGRSDDSGSGSENDDNDDEDTEISSSDEKSQRSGSKAEADGGPANLTANRAVNKHVSKNKEMITDRPGDKEGQQKVTDSESKSRWDQKEGRNDKRSSPDEDPKRRLKHEKHKHEADRSGGDEGTKSKEVKGADGTKKDKNKCHEKEGRFESTSASTSPSKDTHAHRRKHEHGKERESDRKRSVTDNEDDSDQEEEGDSDPVEEESEVDREQPPTPHWEKTFQDLPFGPDLPVLAFREWIEDRWKILVAEIVAIMGMVYIIQATGL</sequence>
<feature type="compositionally biased region" description="Basic and acidic residues" evidence="1">
    <location>
        <begin position="279"/>
        <end position="293"/>
    </location>
</feature>
<feature type="compositionally biased region" description="Basic and acidic residues" evidence="1">
    <location>
        <begin position="699"/>
        <end position="712"/>
    </location>
</feature>
<evidence type="ECO:0000313" key="3">
    <source>
        <dbReference type="Proteomes" id="UP000092666"/>
    </source>
</evidence>
<reference evidence="3" key="2">
    <citation type="submission" date="2013-12" db="EMBL/GenBank/DDBJ databases">
        <title>Evolution of pathogenesis and genome organization in the Tremellales.</title>
        <authorList>
            <person name="Cuomo C."/>
            <person name="Litvintseva A."/>
            <person name="Heitman J."/>
            <person name="Chen Y."/>
            <person name="Sun S."/>
            <person name="Springer D."/>
            <person name="Dromer F."/>
            <person name="Young S."/>
            <person name="Zeng Q."/>
            <person name="Chapman S."/>
            <person name="Gujja S."/>
            <person name="Saif S."/>
            <person name="Birren B."/>
        </authorList>
    </citation>
    <scope>NUCLEOTIDE SEQUENCE [LARGE SCALE GENOMIC DNA]</scope>
    <source>
        <strain evidence="3">BCC8398</strain>
    </source>
</reference>
<dbReference type="EMBL" id="KI669500">
    <property type="protein sequence ID" value="OCF35060.1"/>
    <property type="molecule type" value="Genomic_DNA"/>
</dbReference>
<evidence type="ECO:0000313" key="2">
    <source>
        <dbReference type="EMBL" id="OCF35060.1"/>
    </source>
</evidence>
<feature type="compositionally biased region" description="Basic and acidic residues" evidence="1">
    <location>
        <begin position="549"/>
        <end position="594"/>
    </location>
</feature>
<feature type="compositionally biased region" description="Low complexity" evidence="1">
    <location>
        <begin position="268"/>
        <end position="278"/>
    </location>
</feature>
<feature type="compositionally biased region" description="Basic and acidic residues" evidence="1">
    <location>
        <begin position="603"/>
        <end position="640"/>
    </location>
</feature>
<dbReference type="STRING" id="1296120.A0A1B9GVK0"/>
<proteinExistence type="predicted"/>
<feature type="compositionally biased region" description="Basic and acidic residues" evidence="1">
    <location>
        <begin position="114"/>
        <end position="142"/>
    </location>
</feature>
<organism evidence="2 3">
    <name type="scientific">Kwoniella heveanensis BCC8398</name>
    <dbReference type="NCBI Taxonomy" id="1296120"/>
    <lineage>
        <taxon>Eukaryota</taxon>
        <taxon>Fungi</taxon>
        <taxon>Dikarya</taxon>
        <taxon>Basidiomycota</taxon>
        <taxon>Agaricomycotina</taxon>
        <taxon>Tremellomycetes</taxon>
        <taxon>Tremellales</taxon>
        <taxon>Cryptococcaceae</taxon>
        <taxon>Kwoniella</taxon>
    </lineage>
</organism>
<feature type="compositionally biased region" description="Basic and acidic residues" evidence="1">
    <location>
        <begin position="417"/>
        <end position="434"/>
    </location>
</feature>
<name>A0A1B9GVK0_9TREE</name>
<accession>A0A1B9GVK0</accession>
<gene>
    <name evidence="2" type="ORF">I316_03100</name>
</gene>
<feature type="compositionally biased region" description="Basic and acidic residues" evidence="1">
    <location>
        <begin position="447"/>
        <end position="497"/>
    </location>
</feature>
<keyword evidence="3" id="KW-1185">Reference proteome</keyword>
<feature type="region of interest" description="Disordered" evidence="1">
    <location>
        <begin position="230"/>
        <end position="714"/>
    </location>
</feature>
<dbReference type="AlphaFoldDB" id="A0A1B9GVK0"/>